<reference evidence="2 3" key="1">
    <citation type="submission" date="2015-09" db="EMBL/GenBank/DDBJ databases">
        <title>Sorangium comparison.</title>
        <authorList>
            <person name="Zaburannyi N."/>
            <person name="Bunk B."/>
            <person name="Overmann J."/>
            <person name="Mueller R."/>
        </authorList>
    </citation>
    <scope>NUCLEOTIDE SEQUENCE [LARGE SCALE GENOMIC DNA]</scope>
    <source>
        <strain evidence="2 3">So ce836</strain>
    </source>
</reference>
<proteinExistence type="predicted"/>
<dbReference type="Gene3D" id="3.20.20.80">
    <property type="entry name" value="Glycosidases"/>
    <property type="match status" value="1"/>
</dbReference>
<protein>
    <recommendedName>
        <fullName evidence="4">Endo-1,4-beta-glucanase</fullName>
    </recommendedName>
</protein>
<dbReference type="PANTHER" id="PTHR37398:SF3">
    <property type="entry name" value="GLYCOSIDE HYDROLASE FAMILY 5 DOMAIN-CONTAINING PROTEIN"/>
    <property type="match status" value="1"/>
</dbReference>
<dbReference type="EMBL" id="CP012672">
    <property type="protein sequence ID" value="AUX31458.1"/>
    <property type="molecule type" value="Genomic_DNA"/>
</dbReference>
<name>A0A4P2QNK4_SORCE</name>
<dbReference type="AlphaFoldDB" id="A0A4P2QNK4"/>
<accession>A0A4P2QNK4</accession>
<evidence type="ECO:0008006" key="4">
    <source>
        <dbReference type="Google" id="ProtNLM"/>
    </source>
</evidence>
<dbReference type="SUPFAM" id="SSF51445">
    <property type="entry name" value="(Trans)glycosidases"/>
    <property type="match status" value="1"/>
</dbReference>
<organism evidence="2 3">
    <name type="scientific">Sorangium cellulosum</name>
    <name type="common">Polyangium cellulosum</name>
    <dbReference type="NCBI Taxonomy" id="56"/>
    <lineage>
        <taxon>Bacteria</taxon>
        <taxon>Pseudomonadati</taxon>
        <taxon>Myxococcota</taxon>
        <taxon>Polyangia</taxon>
        <taxon>Polyangiales</taxon>
        <taxon>Polyangiaceae</taxon>
        <taxon>Sorangium</taxon>
    </lineage>
</organism>
<dbReference type="Proteomes" id="UP000295497">
    <property type="component" value="Chromosome"/>
</dbReference>
<evidence type="ECO:0000313" key="2">
    <source>
        <dbReference type="EMBL" id="AUX31458.1"/>
    </source>
</evidence>
<evidence type="ECO:0000256" key="1">
    <source>
        <dbReference type="SAM" id="MobiDB-lite"/>
    </source>
</evidence>
<feature type="region of interest" description="Disordered" evidence="1">
    <location>
        <begin position="49"/>
        <end position="75"/>
    </location>
</feature>
<dbReference type="InterPro" id="IPR017853">
    <property type="entry name" value="GH"/>
</dbReference>
<evidence type="ECO:0000313" key="3">
    <source>
        <dbReference type="Proteomes" id="UP000295497"/>
    </source>
</evidence>
<dbReference type="PANTHER" id="PTHR37398">
    <property type="entry name" value="ENDO-BETA-1,4-MANNANASE"/>
    <property type="match status" value="1"/>
</dbReference>
<sequence length="417" mass="44532">MALVDRRAYHRSVILMRTARCIPGHRALTAAAALFLAACSVGRSPGGAAAGKDGGGGSAPSEGGHGGQGGGQGGQGGVVECVDECPAEKGGIKIGCKTRFMFGMNYAWHNFAGDFGGIAAWDKRGVAAEAETHAKNLAGIRAHGASVVRWWMLPELRGEGVAFDANDTPTGLGGTTRGDVEKALELAEQADVHLMFCLFSFDNFHATRVDAGVRTVGIAPLVTDAARRAALLENVVRPLAQAVEQSPYRHRMVAWDVINEPELAMTGPSPYGDPDYDPDPQVEPIAHEQMEAFLRGTIGVLRAESRALVTIGSASMKWARAWTTTDADFYTFHMNDRVNRYWPYNQSPADYGITDKPVVMADFPIAGLATATLSTLLESWYNQGYAGAISWAYGDATPTELETLKAFAASKGCDVQY</sequence>
<gene>
    <name evidence="2" type="ORF">SOCE836_035870</name>
</gene>